<dbReference type="InterPro" id="IPR029278">
    <property type="entry name" value="Imm26"/>
</dbReference>
<proteinExistence type="predicted"/>
<dbReference type="Proteomes" id="UP000216164">
    <property type="component" value="Unassembled WGS sequence"/>
</dbReference>
<name>A0AAP7ZI09_RALSL</name>
<dbReference type="AlphaFoldDB" id="A0AAP7ZI09"/>
<sequence>MKIPPTNLVVLKKTRRQPEPGDIFAFQLEQMPDRYFFGRVVATDTKIGNVRDFEAVLIYLYHASSPSKTDIPSLAPTDLLVPPIGANRLPWTRGFFEVVRSGPNTAADLLPQHCFRDVRGWFFDEYGNRLPEAVEPVGVCGVAGIGAIDDNISKALGLPLKEDASSD</sequence>
<gene>
    <name evidence="1" type="ORF">B7R77_21480</name>
</gene>
<reference evidence="1 2" key="1">
    <citation type="submission" date="2017-04" db="EMBL/GenBank/DDBJ databases">
        <title>Genome Announcement: Closed genomes of Ralstonia solanacearum strains K60, UW551, and UW700.</title>
        <authorList>
            <person name="Hayes M."/>
            <person name="Macintyre A.M."/>
            <person name="Allen C."/>
        </authorList>
    </citation>
    <scope>NUCLEOTIDE SEQUENCE [LARGE SCALE GENOMIC DNA]</scope>
    <source>
        <strain evidence="1 2">UW25</strain>
    </source>
</reference>
<dbReference type="RefSeq" id="WP_003271039.1">
    <property type="nucleotide sequence ID" value="NZ_NCTK01000002.1"/>
</dbReference>
<evidence type="ECO:0000313" key="1">
    <source>
        <dbReference type="EMBL" id="OYQ09481.1"/>
    </source>
</evidence>
<accession>A0AAP7ZI09</accession>
<dbReference type="EMBL" id="NCTK01000002">
    <property type="protein sequence ID" value="OYQ09481.1"/>
    <property type="molecule type" value="Genomic_DNA"/>
</dbReference>
<protein>
    <recommendedName>
        <fullName evidence="3">Immunity protein 26 of polymorphic toxin system</fullName>
    </recommendedName>
</protein>
<dbReference type="Pfam" id="PF15428">
    <property type="entry name" value="Imm26"/>
    <property type="match status" value="1"/>
</dbReference>
<evidence type="ECO:0000313" key="2">
    <source>
        <dbReference type="Proteomes" id="UP000216164"/>
    </source>
</evidence>
<organism evidence="1 2">
    <name type="scientific">Ralstonia solanacearum K60</name>
    <dbReference type="NCBI Taxonomy" id="1091042"/>
    <lineage>
        <taxon>Bacteria</taxon>
        <taxon>Pseudomonadati</taxon>
        <taxon>Pseudomonadota</taxon>
        <taxon>Betaproteobacteria</taxon>
        <taxon>Burkholderiales</taxon>
        <taxon>Burkholderiaceae</taxon>
        <taxon>Ralstonia</taxon>
        <taxon>Ralstonia solanacearum species complex</taxon>
    </lineage>
</organism>
<comment type="caution">
    <text evidence="1">The sequence shown here is derived from an EMBL/GenBank/DDBJ whole genome shotgun (WGS) entry which is preliminary data.</text>
</comment>
<evidence type="ECO:0008006" key="3">
    <source>
        <dbReference type="Google" id="ProtNLM"/>
    </source>
</evidence>